<evidence type="ECO:0000256" key="2">
    <source>
        <dbReference type="ARBA" id="ARBA00004496"/>
    </source>
</evidence>
<dbReference type="GO" id="GO:0005634">
    <property type="term" value="C:nucleus"/>
    <property type="evidence" value="ECO:0007669"/>
    <property type="project" value="UniProtKB-SubCell"/>
</dbReference>
<dbReference type="Pfam" id="PF16661">
    <property type="entry name" value="Lactamase_B_6"/>
    <property type="match status" value="1"/>
</dbReference>
<dbReference type="EMBL" id="JACVVK020000004">
    <property type="protein sequence ID" value="KAK7507295.1"/>
    <property type="molecule type" value="Genomic_DNA"/>
</dbReference>
<dbReference type="Proteomes" id="UP001519460">
    <property type="component" value="Unassembled WGS sequence"/>
</dbReference>
<dbReference type="Gene3D" id="3.40.50.10890">
    <property type="match status" value="1"/>
</dbReference>
<dbReference type="Pfam" id="PF21382">
    <property type="entry name" value="IntS9_C"/>
    <property type="match status" value="1"/>
</dbReference>
<evidence type="ECO:0000259" key="6">
    <source>
        <dbReference type="SMART" id="SM01027"/>
    </source>
</evidence>
<dbReference type="PANTHER" id="PTHR46094">
    <property type="entry name" value="INTEGRATOR COMPLEX SUBUNIT 9"/>
    <property type="match status" value="1"/>
</dbReference>
<dbReference type="InterPro" id="IPR001279">
    <property type="entry name" value="Metallo-B-lactamas"/>
</dbReference>
<name>A0ABD0M6F5_9CAEN</name>
<dbReference type="Pfam" id="PF10996">
    <property type="entry name" value="Beta-Casp"/>
    <property type="match status" value="1"/>
</dbReference>
<proteinExistence type="inferred from homology"/>
<keyword evidence="5" id="KW-0539">Nucleus</keyword>
<evidence type="ECO:0000256" key="5">
    <source>
        <dbReference type="ARBA" id="ARBA00023242"/>
    </source>
</evidence>
<accession>A0ABD0M6F5</accession>
<reference evidence="7 8" key="1">
    <citation type="journal article" date="2023" name="Sci. Data">
        <title>Genome assembly of the Korean intertidal mud-creeper Batillaria attramentaria.</title>
        <authorList>
            <person name="Patra A.K."/>
            <person name="Ho P.T."/>
            <person name="Jun S."/>
            <person name="Lee S.J."/>
            <person name="Kim Y."/>
            <person name="Won Y.J."/>
        </authorList>
    </citation>
    <scope>NUCLEOTIDE SEQUENCE [LARGE SCALE GENOMIC DNA]</scope>
    <source>
        <strain evidence="7">Wonlab-2016</strain>
    </source>
</reference>
<dbReference type="Gene3D" id="3.60.15.10">
    <property type="entry name" value="Ribonuclease Z/Hydroxyacylglutathione hydrolase-like"/>
    <property type="match status" value="1"/>
</dbReference>
<dbReference type="InterPro" id="IPR036866">
    <property type="entry name" value="RibonucZ/Hydroxyglut_hydro"/>
</dbReference>
<dbReference type="InterPro" id="IPR022712">
    <property type="entry name" value="Beta_Casp"/>
</dbReference>
<gene>
    <name evidence="7" type="ORF">BaRGS_00001230</name>
</gene>
<comment type="subcellular location">
    <subcellularLocation>
        <location evidence="2">Cytoplasm</location>
    </subcellularLocation>
    <subcellularLocation>
        <location evidence="1">Nucleus</location>
    </subcellularLocation>
</comment>
<dbReference type="PANTHER" id="PTHR46094:SF1">
    <property type="entry name" value="INTEGRATOR COMPLEX SUBUNIT 9"/>
    <property type="match status" value="1"/>
</dbReference>
<keyword evidence="8" id="KW-1185">Reference proteome</keyword>
<dbReference type="InterPro" id="IPR048660">
    <property type="entry name" value="IntS9-like_C"/>
</dbReference>
<evidence type="ECO:0000256" key="4">
    <source>
        <dbReference type="ARBA" id="ARBA00022490"/>
    </source>
</evidence>
<keyword evidence="4" id="KW-0963">Cytoplasm</keyword>
<evidence type="ECO:0000256" key="3">
    <source>
        <dbReference type="ARBA" id="ARBA00006861"/>
    </source>
</evidence>
<evidence type="ECO:0000256" key="1">
    <source>
        <dbReference type="ARBA" id="ARBA00004123"/>
    </source>
</evidence>
<dbReference type="InterPro" id="IPR027074">
    <property type="entry name" value="Integrator_9su"/>
</dbReference>
<protein>
    <recommendedName>
        <fullName evidence="6">Beta-Casp domain-containing protein</fullName>
    </recommendedName>
</protein>
<comment type="similarity">
    <text evidence="3">Belongs to the metallo-beta-lactamase superfamily. RNA-metabolizing metallo-beta-lactamase-like family. INTS9 subfamily.</text>
</comment>
<evidence type="ECO:0000313" key="7">
    <source>
        <dbReference type="EMBL" id="KAK7507295.1"/>
    </source>
</evidence>
<dbReference type="AlphaFoldDB" id="A0ABD0M6F5"/>
<dbReference type="SMART" id="SM01027">
    <property type="entry name" value="Beta-Casp"/>
    <property type="match status" value="1"/>
</dbReference>
<feature type="domain" description="Beta-Casp" evidence="6">
    <location>
        <begin position="308"/>
        <end position="435"/>
    </location>
</feature>
<dbReference type="GO" id="GO:0005737">
    <property type="term" value="C:cytoplasm"/>
    <property type="evidence" value="ECO:0007669"/>
    <property type="project" value="UniProtKB-SubCell"/>
</dbReference>
<comment type="caution">
    <text evidence="7">The sequence shown here is derived from an EMBL/GenBank/DDBJ whole genome shotgun (WGS) entry which is preliminary data.</text>
</comment>
<dbReference type="SUPFAM" id="SSF56281">
    <property type="entry name" value="Metallo-hydrolase/oxidoreductase"/>
    <property type="match status" value="1"/>
</dbReference>
<organism evidence="7 8">
    <name type="scientific">Batillaria attramentaria</name>
    <dbReference type="NCBI Taxonomy" id="370345"/>
    <lineage>
        <taxon>Eukaryota</taxon>
        <taxon>Metazoa</taxon>
        <taxon>Spiralia</taxon>
        <taxon>Lophotrochozoa</taxon>
        <taxon>Mollusca</taxon>
        <taxon>Gastropoda</taxon>
        <taxon>Caenogastropoda</taxon>
        <taxon>Sorbeoconcha</taxon>
        <taxon>Cerithioidea</taxon>
        <taxon>Batillariidae</taxon>
        <taxon>Batillaria</taxon>
    </lineage>
</organism>
<evidence type="ECO:0000313" key="8">
    <source>
        <dbReference type="Proteomes" id="UP001519460"/>
    </source>
</evidence>
<sequence>MKLVCLSNNPSKPCFVLYFKSVAVMLDCSMDIAQISHFLPLLTIPGTLLTRVTQWSNLGGDKRNKLSDKLMSELKECIGRVFIDGTFEFAIPEFGVVDMSQVDVVLVSNFTTMLALPYLTQYTNFHGKVYATEPTLQIGRMYMEEMVNYVERNPRMKPASLWKEEDVVPPSLREVTEPLGWRKLYTKHDIDACLSKVQTVGFNEKLDVFGALQVQAVSSGCCIGSCNWIIQSTFEKICYVSGTSTLTTHPKPVEQAPLKNSDVLILTCLTQTPLAMPDPMIGEFCVNAAVTLKHGGNVLVPCYPSGVTYDLFECLSGHLDQCGLSNTPMYFVSPVADSSLAYSNIYAEWLSTAKQSKVYLPECPFPHAELVNSGRLRHFKDINELGSDYRMPCIIFTGHPSLRMGDAVHFVETWGKNPANTIIFTEPDFPYLEALGPFQPLMMRVCYCPIDTSLSFAQANKLIRDLRPLHLVVSETYTSPPPLAPQRNDLTIEWEPSPLTYKKYEVLNLPVKRQWETVHIDAELAAGLEPVEVKPGAAICMVTASLENRDNKFTLKPLTNNQGTQAGIMRRADGTAVKKTYIFGSPNVQNFVDILSQQGISSVKVEETETGSIIHLPNDDTLIQVDASSTHIICDDESIRVRLRDTLLKCLKQL</sequence>